<comment type="caution">
    <text evidence="3">The sequence shown here is derived from an EMBL/GenBank/DDBJ whole genome shotgun (WGS) entry which is preliminary data.</text>
</comment>
<dbReference type="PANTHER" id="PTHR43574">
    <property type="entry name" value="EPIMERASE-RELATED"/>
    <property type="match status" value="1"/>
</dbReference>
<evidence type="ECO:0000259" key="2">
    <source>
        <dbReference type="Pfam" id="PF01370"/>
    </source>
</evidence>
<evidence type="ECO:0000256" key="1">
    <source>
        <dbReference type="ARBA" id="ARBA00023027"/>
    </source>
</evidence>
<evidence type="ECO:0000313" key="3">
    <source>
        <dbReference type="EMBL" id="MBB5331476.1"/>
    </source>
</evidence>
<dbReference type="SUPFAM" id="SSF51735">
    <property type="entry name" value="NAD(P)-binding Rossmann-fold domains"/>
    <property type="match status" value="1"/>
</dbReference>
<proteinExistence type="predicted"/>
<name>A0A9X0U6E5_9BACT</name>
<keyword evidence="4" id="KW-1185">Reference proteome</keyword>
<dbReference type="AlphaFoldDB" id="A0A9X0U6E5"/>
<evidence type="ECO:0000313" key="4">
    <source>
        <dbReference type="Proteomes" id="UP000535182"/>
    </source>
</evidence>
<dbReference type="Proteomes" id="UP000535182">
    <property type="component" value="Unassembled WGS sequence"/>
</dbReference>
<organism evidence="3 4">
    <name type="scientific">Tunturiibacter gelidiferens</name>
    <dbReference type="NCBI Taxonomy" id="3069689"/>
    <lineage>
        <taxon>Bacteria</taxon>
        <taxon>Pseudomonadati</taxon>
        <taxon>Acidobacteriota</taxon>
        <taxon>Terriglobia</taxon>
        <taxon>Terriglobales</taxon>
        <taxon>Acidobacteriaceae</taxon>
        <taxon>Tunturiibacter</taxon>
    </lineage>
</organism>
<dbReference type="InterPro" id="IPR001509">
    <property type="entry name" value="Epimerase_deHydtase"/>
</dbReference>
<keyword evidence="1" id="KW-0520">NAD</keyword>
<accession>A0A9X0U6E5</accession>
<dbReference type="Gene3D" id="3.40.50.720">
    <property type="entry name" value="NAD(P)-binding Rossmann-like Domain"/>
    <property type="match status" value="1"/>
</dbReference>
<dbReference type="EMBL" id="JACHEB010000015">
    <property type="protein sequence ID" value="MBB5331476.1"/>
    <property type="molecule type" value="Genomic_DNA"/>
</dbReference>
<reference evidence="3 4" key="1">
    <citation type="submission" date="2020-08" db="EMBL/GenBank/DDBJ databases">
        <title>Genomic Encyclopedia of Type Strains, Phase IV (KMG-V): Genome sequencing to study the core and pangenomes of soil and plant-associated prokaryotes.</title>
        <authorList>
            <person name="Whitman W."/>
        </authorList>
    </citation>
    <scope>NUCLEOTIDE SEQUENCE [LARGE SCALE GENOMIC DNA]</scope>
    <source>
        <strain evidence="3 4">X5P2</strain>
    </source>
</reference>
<dbReference type="Gene3D" id="3.90.25.10">
    <property type="entry name" value="UDP-galactose 4-epimerase, domain 1"/>
    <property type="match status" value="1"/>
</dbReference>
<feature type="domain" description="NAD-dependent epimerase/dehydratase" evidence="2">
    <location>
        <begin position="9"/>
        <end position="252"/>
    </location>
</feature>
<gene>
    <name evidence="3" type="ORF">HDF14_005123</name>
</gene>
<protein>
    <submittedName>
        <fullName evidence="3">Nucleoside-diphosphate-sugar epimerase</fullName>
    </submittedName>
</protein>
<dbReference type="Pfam" id="PF01370">
    <property type="entry name" value="Epimerase"/>
    <property type="match status" value="1"/>
</dbReference>
<dbReference type="InterPro" id="IPR036291">
    <property type="entry name" value="NAD(P)-bd_dom_sf"/>
</dbReference>
<sequence length="334" mass="36851">MKLKGQKAVVCGAGGFIGGHLVQSLLANGVDVIRAVDIKPLDEWYQVSKDVESLSLDLKDKDSCLTAATGAEVVFQLAADMGGMGFIENNKALCMLSVLTNTHMLMAAREKGVERFFYSSSACVYNGEKQTNPDVVALKEEDAYPALPEDGYGWEKLFSERMCRHFEEDYGLQARVARYHNVYGPLGTWTGGREKAPAAVCRKVIEAKHSGKHEIEIWGDGKQTRSFMYIDDCTKGTQMIAESEIHEPLNLGSDELVTINQLVDIAEDIAGIKLKRNYNLSAPKGVNGRNSDNTLIQQKLNWAPSIRLRDGLAKTYAWIEDEILSSKPLAAATR</sequence>
<dbReference type="RefSeq" id="WP_183981315.1">
    <property type="nucleotide sequence ID" value="NZ_JACHEB010000015.1"/>
</dbReference>